<dbReference type="KEGG" id="copr:Cop2CBH44_05690"/>
<protein>
    <recommendedName>
        <fullName evidence="4">T9SS C-terminal target domain-containing protein</fullName>
    </recommendedName>
</protein>
<dbReference type="EMBL" id="AP023322">
    <property type="protein sequence ID" value="BCI62216.1"/>
    <property type="molecule type" value="Genomic_DNA"/>
</dbReference>
<dbReference type="InterPro" id="IPR011050">
    <property type="entry name" value="Pectin_lyase_fold/virulence"/>
</dbReference>
<keyword evidence="1" id="KW-0732">Signal</keyword>
<sequence length="455" mass="50151">MKKIFFQLASIAVIFLSMLFTSCSNDDNNDEPQPTVDSTHYDEILEGEIIGEKTLDANKIYLLRGFVYVYTSDVNNPSVLTIPAGTVIKGEKATKGALIIEPGSKIIAKGTVDKPIVFTSDQPAGQRNYGDWGGLILCGNARVNSNRPQIEGGPRTIYGGTNDEDNSGTLQYVRIEFPGYPLRPNQEINGLTLGAVGKNTIIDHIQVSYCGDDSYEWFGGNVNCKYLIAYKGWDDEFDTDNGFSGKLQFLLGIRDPKFADTSKSNGFESDNDASGSTNMPLTTPVFSNVTLIGPFYGNSLSKTENDILYNTTDNVNGAKGGQFQAAMHIRRNSSLKVYNSIFTGWPYGLYLQNANTEATVKNCIFAGMWKNFMDVTSQKYFETTSLGNAMYDSSNEIITQNADFMSVDKTKIGNASFDDPELVEGFDKVSYKGAFDGINDWTAGWTNFDPQNTEY</sequence>
<dbReference type="PANTHER" id="PTHR41339:SF1">
    <property type="entry name" value="SECRETED PROTEIN"/>
    <property type="match status" value="1"/>
</dbReference>
<keyword evidence="3" id="KW-1185">Reference proteome</keyword>
<feature type="chain" id="PRO_5028968370" description="T9SS C-terminal target domain-containing protein" evidence="1">
    <location>
        <begin position="26"/>
        <end position="455"/>
    </location>
</feature>
<dbReference type="PANTHER" id="PTHR41339">
    <property type="entry name" value="LIPL48"/>
    <property type="match status" value="1"/>
</dbReference>
<dbReference type="Proteomes" id="UP000594042">
    <property type="component" value="Chromosome"/>
</dbReference>
<organism evidence="2 3">
    <name type="scientific">Coprobacter secundus subsp. similis</name>
    <dbReference type="NCBI Taxonomy" id="2751153"/>
    <lineage>
        <taxon>Bacteria</taxon>
        <taxon>Pseudomonadati</taxon>
        <taxon>Bacteroidota</taxon>
        <taxon>Bacteroidia</taxon>
        <taxon>Bacteroidales</taxon>
        <taxon>Barnesiellaceae</taxon>
        <taxon>Coprobacter</taxon>
    </lineage>
</organism>
<dbReference type="PROSITE" id="PS51257">
    <property type="entry name" value="PROKAR_LIPOPROTEIN"/>
    <property type="match status" value="1"/>
</dbReference>
<feature type="signal peptide" evidence="1">
    <location>
        <begin position="1"/>
        <end position="25"/>
    </location>
</feature>
<reference evidence="3" key="1">
    <citation type="submission" date="2020-07" db="EMBL/GenBank/DDBJ databases">
        <title>Complete genome sequencing of Coprobacter sp. strain 2CBH44.</title>
        <authorList>
            <person name="Sakamoto M."/>
            <person name="Murakami T."/>
            <person name="Mori H."/>
        </authorList>
    </citation>
    <scope>NUCLEOTIDE SEQUENCE [LARGE SCALE GENOMIC DNA]</scope>
    <source>
        <strain evidence="3">2CBH44</strain>
    </source>
</reference>
<dbReference type="SUPFAM" id="SSF51126">
    <property type="entry name" value="Pectin lyase-like"/>
    <property type="match status" value="1"/>
</dbReference>
<gene>
    <name evidence="2" type="ORF">Cop2CBH44_05690</name>
</gene>
<dbReference type="RefSeq" id="WP_021930174.1">
    <property type="nucleotide sequence ID" value="NZ_AP023322.1"/>
</dbReference>
<evidence type="ECO:0000313" key="2">
    <source>
        <dbReference type="EMBL" id="BCI62216.1"/>
    </source>
</evidence>
<dbReference type="AlphaFoldDB" id="A0A7G1HRJ2"/>
<proteinExistence type="predicted"/>
<evidence type="ECO:0000256" key="1">
    <source>
        <dbReference type="SAM" id="SignalP"/>
    </source>
</evidence>
<accession>A0A7G1HRJ2</accession>
<evidence type="ECO:0000313" key="3">
    <source>
        <dbReference type="Proteomes" id="UP000594042"/>
    </source>
</evidence>
<name>A0A7G1HRJ2_9BACT</name>
<evidence type="ECO:0008006" key="4">
    <source>
        <dbReference type="Google" id="ProtNLM"/>
    </source>
</evidence>